<keyword evidence="2" id="KW-1185">Reference proteome</keyword>
<dbReference type="Proteomes" id="UP000242754">
    <property type="component" value="Unassembled WGS sequence"/>
</dbReference>
<dbReference type="OrthoDB" id="2156645at2"/>
<evidence type="ECO:0000313" key="1">
    <source>
        <dbReference type="EMBL" id="CZQ83660.1"/>
    </source>
</evidence>
<protein>
    <submittedName>
        <fullName evidence="1">Uncharacterized protein</fullName>
    </submittedName>
</protein>
<gene>
    <name evidence="1" type="ORF">Tpal_472</name>
</gene>
<dbReference type="STRING" id="140314.SAMN04488076_103182"/>
<dbReference type="EMBL" id="FJNE01000001">
    <property type="protein sequence ID" value="CZQ83660.1"/>
    <property type="molecule type" value="Genomic_DNA"/>
</dbReference>
<accession>A0A143Y7A5</accession>
<evidence type="ECO:0000313" key="2">
    <source>
        <dbReference type="Proteomes" id="UP000242754"/>
    </source>
</evidence>
<organism evidence="1 2">
    <name type="scientific">Trichococcus palustris</name>
    <dbReference type="NCBI Taxonomy" id="140314"/>
    <lineage>
        <taxon>Bacteria</taxon>
        <taxon>Bacillati</taxon>
        <taxon>Bacillota</taxon>
        <taxon>Bacilli</taxon>
        <taxon>Lactobacillales</taxon>
        <taxon>Carnobacteriaceae</taxon>
        <taxon>Trichococcus</taxon>
    </lineage>
</organism>
<proteinExistence type="predicted"/>
<name>A0A143Y7A5_9LACT</name>
<sequence>MPKPVTINLSEVEQNPERAAIKYGNKDVVSKMYSVSRTTVTKWIADMRDNPKFADGVVNPTHKIVLIKLDRFEDYFRWLEDNRYRR</sequence>
<dbReference type="RefSeq" id="WP_087030800.1">
    <property type="nucleotide sequence ID" value="NZ_FJNE01000001.1"/>
</dbReference>
<dbReference type="AlphaFoldDB" id="A0A143Y7A5"/>
<reference evidence="1 2" key="1">
    <citation type="submission" date="2016-02" db="EMBL/GenBank/DDBJ databases">
        <authorList>
            <person name="Wen L."/>
            <person name="He K."/>
            <person name="Yang H."/>
        </authorList>
    </citation>
    <scope>NUCLEOTIDE SEQUENCE [LARGE SCALE GENOMIC DNA]</scope>
    <source>
        <strain evidence="1">Trichococcus palustris</strain>
    </source>
</reference>